<feature type="transmembrane region" description="Helical" evidence="1">
    <location>
        <begin position="12"/>
        <end position="40"/>
    </location>
</feature>
<dbReference type="AlphaFoldDB" id="A0AA88GI49"/>
<accession>A0AA88GI49</accession>
<sequence length="110" mass="11911">MTPEDSLSRSKAFFYAFLSGSILTCLSTLCLLIFGIVTIANTTRSAVIYNNGAAMIVFACGSFLVWLGMMGGLVATAFLIRRYSERTTARTTMKPTIYGGQEPHIATTLP</sequence>
<comment type="caution">
    <text evidence="2">The sequence shown here is derived from an EMBL/GenBank/DDBJ whole genome shotgun (WGS) entry which is preliminary data.</text>
</comment>
<evidence type="ECO:0000313" key="2">
    <source>
        <dbReference type="EMBL" id="KAG2377929.1"/>
    </source>
</evidence>
<dbReference type="Proteomes" id="UP000816034">
    <property type="component" value="Unassembled WGS sequence"/>
</dbReference>
<dbReference type="EMBL" id="PYSW02000036">
    <property type="protein sequence ID" value="KAG2377929.1"/>
    <property type="molecule type" value="Genomic_DNA"/>
</dbReference>
<feature type="transmembrane region" description="Helical" evidence="1">
    <location>
        <begin position="52"/>
        <end position="80"/>
    </location>
</feature>
<proteinExistence type="predicted"/>
<evidence type="ECO:0000313" key="3">
    <source>
        <dbReference type="Proteomes" id="UP000816034"/>
    </source>
</evidence>
<evidence type="ECO:0008006" key="4">
    <source>
        <dbReference type="Google" id="ProtNLM"/>
    </source>
</evidence>
<evidence type="ECO:0000256" key="1">
    <source>
        <dbReference type="SAM" id="Phobius"/>
    </source>
</evidence>
<gene>
    <name evidence="2" type="ORF">C9374_009014</name>
</gene>
<name>A0AA88GI49_NAELO</name>
<organism evidence="2 3">
    <name type="scientific">Naegleria lovaniensis</name>
    <name type="common">Amoeba</name>
    <dbReference type="NCBI Taxonomy" id="51637"/>
    <lineage>
        <taxon>Eukaryota</taxon>
        <taxon>Discoba</taxon>
        <taxon>Heterolobosea</taxon>
        <taxon>Tetramitia</taxon>
        <taxon>Eutetramitia</taxon>
        <taxon>Vahlkampfiidae</taxon>
        <taxon>Naegleria</taxon>
    </lineage>
</organism>
<keyword evidence="3" id="KW-1185">Reference proteome</keyword>
<protein>
    <recommendedName>
        <fullName evidence="4">Transmembrane protein</fullName>
    </recommendedName>
</protein>
<keyword evidence="1" id="KW-0812">Transmembrane</keyword>
<keyword evidence="1" id="KW-0472">Membrane</keyword>
<dbReference type="RefSeq" id="XP_044545191.1">
    <property type="nucleotide sequence ID" value="XM_044699155.1"/>
</dbReference>
<keyword evidence="1" id="KW-1133">Transmembrane helix</keyword>
<dbReference type="GeneID" id="68101468"/>
<reference evidence="2 3" key="1">
    <citation type="journal article" date="2018" name="BMC Genomics">
        <title>The genome of Naegleria lovaniensis, the basis for a comparative approach to unravel pathogenicity factors of the human pathogenic amoeba N. fowleri.</title>
        <authorList>
            <person name="Liechti N."/>
            <person name="Schurch N."/>
            <person name="Bruggmann R."/>
            <person name="Wittwer M."/>
        </authorList>
    </citation>
    <scope>NUCLEOTIDE SEQUENCE [LARGE SCALE GENOMIC DNA]</scope>
    <source>
        <strain evidence="2 3">ATCC 30569</strain>
    </source>
</reference>